<organism evidence="1 2">
    <name type="scientific">Pocillopora damicornis</name>
    <name type="common">Cauliflower coral</name>
    <name type="synonym">Millepora damicornis</name>
    <dbReference type="NCBI Taxonomy" id="46731"/>
    <lineage>
        <taxon>Eukaryota</taxon>
        <taxon>Metazoa</taxon>
        <taxon>Cnidaria</taxon>
        <taxon>Anthozoa</taxon>
        <taxon>Hexacorallia</taxon>
        <taxon>Scleractinia</taxon>
        <taxon>Astrocoeniina</taxon>
        <taxon>Pocilloporidae</taxon>
        <taxon>Pocillopora</taxon>
    </lineage>
</organism>
<feature type="non-terminal residue" evidence="1">
    <location>
        <position position="92"/>
    </location>
</feature>
<gene>
    <name evidence="1" type="ORF">pdam_00023899</name>
</gene>
<dbReference type="AlphaFoldDB" id="A0A3M6UUJ8"/>
<protein>
    <submittedName>
        <fullName evidence="1">Uncharacterized protein</fullName>
    </submittedName>
</protein>
<sequence length="92" mass="10285">LTKILTRIEAVINTRTLIVVSDDIRDPTPITPAHLALRISLFDFPDHEEVLVLVVHAKPTCTNRGFLITPGSDGKERIFTSYSFHQNATKSN</sequence>
<accession>A0A3M6UUJ8</accession>
<name>A0A3M6UUJ8_POCDA</name>
<dbReference type="Proteomes" id="UP000275408">
    <property type="component" value="Unassembled WGS sequence"/>
</dbReference>
<evidence type="ECO:0000313" key="2">
    <source>
        <dbReference type="Proteomes" id="UP000275408"/>
    </source>
</evidence>
<proteinExistence type="predicted"/>
<dbReference type="EMBL" id="RCHS01000684">
    <property type="protein sequence ID" value="RMX57277.1"/>
    <property type="molecule type" value="Genomic_DNA"/>
</dbReference>
<feature type="non-terminal residue" evidence="1">
    <location>
        <position position="1"/>
    </location>
</feature>
<comment type="caution">
    <text evidence="1">The sequence shown here is derived from an EMBL/GenBank/DDBJ whole genome shotgun (WGS) entry which is preliminary data.</text>
</comment>
<evidence type="ECO:0000313" key="1">
    <source>
        <dbReference type="EMBL" id="RMX57277.1"/>
    </source>
</evidence>
<reference evidence="1 2" key="1">
    <citation type="journal article" date="2018" name="Sci. Rep.">
        <title>Comparative analysis of the Pocillopora damicornis genome highlights role of immune system in coral evolution.</title>
        <authorList>
            <person name="Cunning R."/>
            <person name="Bay R.A."/>
            <person name="Gillette P."/>
            <person name="Baker A.C."/>
            <person name="Traylor-Knowles N."/>
        </authorList>
    </citation>
    <scope>NUCLEOTIDE SEQUENCE [LARGE SCALE GENOMIC DNA]</scope>
    <source>
        <strain evidence="1">RSMAS</strain>
        <tissue evidence="1">Whole animal</tissue>
    </source>
</reference>
<keyword evidence="2" id="KW-1185">Reference proteome</keyword>